<gene>
    <name evidence="1" type="ORF">GKO32_11125</name>
</gene>
<dbReference type="AlphaFoldDB" id="A0A6N7Z3D0"/>
<dbReference type="GO" id="GO:0004658">
    <property type="term" value="F:propionyl-CoA carboxylase activity"/>
    <property type="evidence" value="ECO:0007669"/>
    <property type="project" value="InterPro"/>
</dbReference>
<reference evidence="1 2" key="1">
    <citation type="submission" date="2019-11" db="EMBL/GenBank/DDBJ databases">
        <title>Draft genome of Amycolatopsis RM579.</title>
        <authorList>
            <person name="Duangmal K."/>
            <person name="Mingma R."/>
        </authorList>
    </citation>
    <scope>NUCLEOTIDE SEQUENCE [LARGE SCALE GENOMIC DNA]</scope>
    <source>
        <strain evidence="1 2">RM579</strain>
    </source>
</reference>
<evidence type="ECO:0000313" key="1">
    <source>
        <dbReference type="EMBL" id="MTD54524.1"/>
    </source>
</evidence>
<protein>
    <submittedName>
        <fullName evidence="1">Acyl-CoA carboxylase subunit epsilon</fullName>
    </submittedName>
</protein>
<dbReference type="EMBL" id="WMBA01000013">
    <property type="protein sequence ID" value="MTD54524.1"/>
    <property type="molecule type" value="Genomic_DNA"/>
</dbReference>
<dbReference type="Proteomes" id="UP000440096">
    <property type="component" value="Unassembled WGS sequence"/>
</dbReference>
<dbReference type="OrthoDB" id="4332140at2"/>
<dbReference type="GO" id="GO:0003989">
    <property type="term" value="F:acetyl-CoA carboxylase activity"/>
    <property type="evidence" value="ECO:0007669"/>
    <property type="project" value="InterPro"/>
</dbReference>
<dbReference type="Pfam" id="PF13822">
    <property type="entry name" value="ACC_epsilon"/>
    <property type="match status" value="1"/>
</dbReference>
<organism evidence="1 2">
    <name type="scientific">Amycolatopsis pithecellobii</name>
    <dbReference type="NCBI Taxonomy" id="664692"/>
    <lineage>
        <taxon>Bacteria</taxon>
        <taxon>Bacillati</taxon>
        <taxon>Actinomycetota</taxon>
        <taxon>Actinomycetes</taxon>
        <taxon>Pseudonocardiales</taxon>
        <taxon>Pseudonocardiaceae</taxon>
        <taxon>Amycolatopsis</taxon>
    </lineage>
</organism>
<accession>A0A6N7Z3D0</accession>
<evidence type="ECO:0000313" key="2">
    <source>
        <dbReference type="Proteomes" id="UP000440096"/>
    </source>
</evidence>
<proteinExistence type="predicted"/>
<dbReference type="RefSeq" id="WP_154756752.1">
    <property type="nucleotide sequence ID" value="NZ_WMBA01000013.1"/>
</dbReference>
<name>A0A6N7Z3D0_9PSEU</name>
<comment type="caution">
    <text evidence="1">The sequence shown here is derived from an EMBL/GenBank/DDBJ whole genome shotgun (WGS) entry which is preliminary data.</text>
</comment>
<sequence length="75" mass="8248">MTTTHTEAVIRVVRGRPDPVELAALVVVLTGRAGRPAPLDRAPATWRRPEPATAQWGPRSWRITDRSRGVARIAV</sequence>
<dbReference type="InterPro" id="IPR032716">
    <property type="entry name" value="ACC_epsilon"/>
</dbReference>
<keyword evidence="2" id="KW-1185">Reference proteome</keyword>